<reference evidence="3 4" key="1">
    <citation type="submission" date="2020-01" db="EMBL/GenBank/DDBJ databases">
        <title>Genome sequencing of strain KACC 21265.</title>
        <authorList>
            <person name="Heo J."/>
            <person name="Kim S.-J."/>
            <person name="Kim J.-S."/>
            <person name="Hong S.-B."/>
            <person name="Kwon S.-W."/>
        </authorList>
    </citation>
    <scope>NUCLEOTIDE SEQUENCE [LARGE SCALE GENOMIC DNA]</scope>
    <source>
        <strain evidence="3 4">KACC 21265</strain>
    </source>
</reference>
<evidence type="ECO:0000259" key="2">
    <source>
        <dbReference type="Pfam" id="PF14341"/>
    </source>
</evidence>
<dbReference type="EMBL" id="CP047650">
    <property type="protein sequence ID" value="QHI96629.1"/>
    <property type="molecule type" value="Genomic_DNA"/>
</dbReference>
<evidence type="ECO:0000259" key="1">
    <source>
        <dbReference type="Pfam" id="PF13681"/>
    </source>
</evidence>
<organism evidence="3 4">
    <name type="scientific">Xylophilus rhododendri</name>
    <dbReference type="NCBI Taxonomy" id="2697032"/>
    <lineage>
        <taxon>Bacteria</taxon>
        <taxon>Pseudomonadati</taxon>
        <taxon>Pseudomonadota</taxon>
        <taxon>Betaproteobacteria</taxon>
        <taxon>Burkholderiales</taxon>
        <taxon>Xylophilus</taxon>
    </lineage>
</organism>
<feature type="domain" description="Type 4 fimbrial biogenesis protein PilX N-terminal" evidence="2">
    <location>
        <begin position="6"/>
        <end position="53"/>
    </location>
</feature>
<protein>
    <recommendedName>
        <fullName evidence="5">Pilus assembly protein PilX</fullName>
    </recommendedName>
</protein>
<keyword evidence="4" id="KW-1185">Reference proteome</keyword>
<evidence type="ECO:0000313" key="4">
    <source>
        <dbReference type="Proteomes" id="UP000464787"/>
    </source>
</evidence>
<dbReference type="InterPro" id="IPR025205">
    <property type="entry name" value="PilX/PilW_C"/>
</dbReference>
<evidence type="ECO:0008006" key="5">
    <source>
        <dbReference type="Google" id="ProtNLM"/>
    </source>
</evidence>
<name>A0A857J0B6_9BURK</name>
<accession>A0A857J0B6</accession>
<sequence length="236" mass="25994">MRHRQQGMALFMVVMLLLLCTLAVCGAARVMLLNESVVGNNADRARAFAAAEALIQDAETDIRGSWPDGSPCRPEAPARGCRDADALVAFPADATEYLALSEELDRDPALPCRLGICRQLKPQDLARLAEDPARLKELTDTARSPPAFATYGQFTRAGQPPPQIQGNPYLAHEAWYWVEVLDYPAPVDADEKVLRLAADPVQPYLYRITALVNGRREGTRVLLQELFVPSPLMTQP</sequence>
<dbReference type="Proteomes" id="UP000464787">
    <property type="component" value="Chromosome"/>
</dbReference>
<evidence type="ECO:0000313" key="3">
    <source>
        <dbReference type="EMBL" id="QHI96629.1"/>
    </source>
</evidence>
<gene>
    <name evidence="3" type="ORF">GT347_00610</name>
</gene>
<dbReference type="AlphaFoldDB" id="A0A857J0B6"/>
<dbReference type="InterPro" id="IPR025746">
    <property type="entry name" value="PilX_N_dom"/>
</dbReference>
<dbReference type="Pfam" id="PF13681">
    <property type="entry name" value="PilX"/>
    <property type="match status" value="1"/>
</dbReference>
<dbReference type="KEGG" id="xyk:GT347_00610"/>
<feature type="domain" description="PilX/PilW C-terminal" evidence="1">
    <location>
        <begin position="165"/>
        <end position="228"/>
    </location>
</feature>
<proteinExistence type="predicted"/>
<dbReference type="Pfam" id="PF14341">
    <property type="entry name" value="PilX_N"/>
    <property type="match status" value="1"/>
</dbReference>